<reference evidence="4 5" key="1">
    <citation type="submission" date="2018-09" db="EMBL/GenBank/DDBJ databases">
        <authorList>
            <person name="Grouzdev D.S."/>
            <person name="Krutkina M.S."/>
        </authorList>
    </citation>
    <scope>NUCLEOTIDE SEQUENCE [LARGE SCALE GENOMIC DNA]</scope>
    <source>
        <strain evidence="4 5">RmlP001</strain>
    </source>
</reference>
<dbReference type="PANTHER" id="PTHR30163:SF10">
    <property type="entry name" value="TRANSGLYCOLASE-RELATED"/>
    <property type="match status" value="1"/>
</dbReference>
<sequence>MRPNRVAWSFLTAAGLWATSLSPTPSAAQTPPQPDFGACLAQLKGAAAARGISAATFDAVTAGMQPNDVLHFQDEQPEFTTPVWDYMAGLVDQERVDDGQAMLARYGDALGRIEARFGVSRYVLVALWGVESDYGKNLGYRPIVQSLATLSCYGHKPRYYEGELFSALSILQNGDTKPERFVGSWAGAFGQTQFMPSTLARNAVDMDGDGHADIIDSVPDALGSTANYLRKSGWVTGVPWGMEVRLPPGYSGPAGRKAHHPMAFWAARGVKRVDGAPLGAGSAGLLLPAGRNGPAFLVTGNFEAVFAYNAAEIYALAIGHLSDRLRGGGPLATPWPTDDPGLARVERRELQERLAGKGFDIGNRDGVMGTKTRAAIASFQQSLGVKPDGRASASVLKALQDGR</sequence>
<proteinExistence type="predicted"/>
<dbReference type="GO" id="GO:0009253">
    <property type="term" value="P:peptidoglycan catabolic process"/>
    <property type="evidence" value="ECO:0007669"/>
    <property type="project" value="TreeGrafter"/>
</dbReference>
<dbReference type="SUPFAM" id="SSF53955">
    <property type="entry name" value="Lysozyme-like"/>
    <property type="match status" value="1"/>
</dbReference>
<dbReference type="OrthoDB" id="9808544at2"/>
<dbReference type="AlphaFoldDB" id="A0A4V1RI55"/>
<accession>A0A4V1RI55</accession>
<dbReference type="Gene3D" id="1.10.8.350">
    <property type="entry name" value="Bacterial muramidase"/>
    <property type="match status" value="1"/>
</dbReference>
<reference evidence="4 5" key="2">
    <citation type="submission" date="2019-02" db="EMBL/GenBank/DDBJ databases">
        <title>'Lichenibacterium ramalinii' gen. nov. sp. nov., 'Lichenibacterium minor' gen. nov. sp. nov.</title>
        <authorList>
            <person name="Pankratov T."/>
        </authorList>
    </citation>
    <scope>NUCLEOTIDE SEQUENCE [LARGE SCALE GENOMIC DNA]</scope>
    <source>
        <strain evidence="4 5">RmlP001</strain>
    </source>
</reference>
<dbReference type="InterPro" id="IPR036366">
    <property type="entry name" value="PGBDSf"/>
</dbReference>
<evidence type="ECO:0000256" key="1">
    <source>
        <dbReference type="SAM" id="SignalP"/>
    </source>
</evidence>
<feature type="chain" id="PRO_5020539921" evidence="1">
    <location>
        <begin position="29"/>
        <end position="403"/>
    </location>
</feature>
<comment type="caution">
    <text evidence="4">The sequence shown here is derived from an EMBL/GenBank/DDBJ whole genome shotgun (WGS) entry which is preliminary data.</text>
</comment>
<feature type="domain" description="Peptidoglycan binding-like" evidence="2">
    <location>
        <begin position="346"/>
        <end position="399"/>
    </location>
</feature>
<dbReference type="InterPro" id="IPR036365">
    <property type="entry name" value="PGBD-like_sf"/>
</dbReference>
<dbReference type="InterPro" id="IPR002477">
    <property type="entry name" value="Peptidoglycan-bd-like"/>
</dbReference>
<evidence type="ECO:0000259" key="3">
    <source>
        <dbReference type="Pfam" id="PF13406"/>
    </source>
</evidence>
<gene>
    <name evidence="4" type="ORF">D3272_20895</name>
</gene>
<organism evidence="4 5">
    <name type="scientific">Lichenibacterium ramalinae</name>
    <dbReference type="NCBI Taxonomy" id="2316527"/>
    <lineage>
        <taxon>Bacteria</taxon>
        <taxon>Pseudomonadati</taxon>
        <taxon>Pseudomonadota</taxon>
        <taxon>Alphaproteobacteria</taxon>
        <taxon>Hyphomicrobiales</taxon>
        <taxon>Lichenihabitantaceae</taxon>
        <taxon>Lichenibacterium</taxon>
    </lineage>
</organism>
<feature type="signal peptide" evidence="1">
    <location>
        <begin position="1"/>
        <end position="28"/>
    </location>
</feature>
<dbReference type="InterPro" id="IPR031304">
    <property type="entry name" value="SLT_2"/>
</dbReference>
<dbReference type="Pfam" id="PF13406">
    <property type="entry name" value="SLT_2"/>
    <property type="match status" value="1"/>
</dbReference>
<dbReference type="Proteomes" id="UP000289411">
    <property type="component" value="Unassembled WGS sequence"/>
</dbReference>
<dbReference type="InterPro" id="IPR023346">
    <property type="entry name" value="Lysozyme-like_dom_sf"/>
</dbReference>
<evidence type="ECO:0000313" key="5">
    <source>
        <dbReference type="Proteomes" id="UP000289411"/>
    </source>
</evidence>
<dbReference type="NCBIfam" id="TIGR02283">
    <property type="entry name" value="MltB_2"/>
    <property type="match status" value="1"/>
</dbReference>
<dbReference type="PANTHER" id="PTHR30163">
    <property type="entry name" value="MEMBRANE-BOUND LYTIC MUREIN TRANSGLYCOSYLASE B"/>
    <property type="match status" value="1"/>
</dbReference>
<dbReference type="InterPro" id="IPR011970">
    <property type="entry name" value="MltB_2"/>
</dbReference>
<keyword evidence="1" id="KW-0732">Signal</keyword>
<dbReference type="Gene3D" id="1.10.530.10">
    <property type="match status" value="1"/>
</dbReference>
<dbReference type="InterPro" id="IPR043426">
    <property type="entry name" value="MltB-like"/>
</dbReference>
<dbReference type="RefSeq" id="WP_129221157.1">
    <property type="nucleotide sequence ID" value="NZ_QYBC01000020.1"/>
</dbReference>
<keyword evidence="5" id="KW-1185">Reference proteome</keyword>
<dbReference type="Gene3D" id="1.10.101.10">
    <property type="entry name" value="PGBD-like superfamily/PGBD"/>
    <property type="match status" value="1"/>
</dbReference>
<feature type="domain" description="Transglycosylase SLT" evidence="3">
    <location>
        <begin position="36"/>
        <end position="323"/>
    </location>
</feature>
<dbReference type="EMBL" id="QYBC01000020">
    <property type="protein sequence ID" value="RYB02393.1"/>
    <property type="molecule type" value="Genomic_DNA"/>
</dbReference>
<name>A0A4V1RI55_9HYPH</name>
<dbReference type="GO" id="GO:0008933">
    <property type="term" value="F:peptidoglycan lytic transglycosylase activity"/>
    <property type="evidence" value="ECO:0007669"/>
    <property type="project" value="TreeGrafter"/>
</dbReference>
<evidence type="ECO:0000259" key="2">
    <source>
        <dbReference type="Pfam" id="PF01471"/>
    </source>
</evidence>
<dbReference type="Pfam" id="PF01471">
    <property type="entry name" value="PG_binding_1"/>
    <property type="match status" value="1"/>
</dbReference>
<protein>
    <submittedName>
        <fullName evidence="4">Lytic murein transglycosylase</fullName>
    </submittedName>
</protein>
<evidence type="ECO:0000313" key="4">
    <source>
        <dbReference type="EMBL" id="RYB02393.1"/>
    </source>
</evidence>
<dbReference type="SUPFAM" id="SSF47090">
    <property type="entry name" value="PGBD-like"/>
    <property type="match status" value="1"/>
</dbReference>